<protein>
    <submittedName>
        <fullName evidence="2">Nucleotidyltransferase domain-containing protein</fullName>
    </submittedName>
</protein>
<dbReference type="GO" id="GO:0016779">
    <property type="term" value="F:nucleotidyltransferase activity"/>
    <property type="evidence" value="ECO:0007669"/>
    <property type="project" value="InterPro"/>
</dbReference>
<keyword evidence="2" id="KW-0808">Transferase</keyword>
<gene>
    <name evidence="2" type="ORF">HUK38_10135</name>
</gene>
<keyword evidence="3" id="KW-1185">Reference proteome</keyword>
<dbReference type="InterPro" id="IPR002934">
    <property type="entry name" value="Polymerase_NTP_transf_dom"/>
</dbReference>
<feature type="domain" description="Polymerase nucleotidyl transferase" evidence="1">
    <location>
        <begin position="8"/>
        <end position="68"/>
    </location>
</feature>
<dbReference type="Proteomes" id="UP000548632">
    <property type="component" value="Unassembled WGS sequence"/>
</dbReference>
<dbReference type="AlphaFoldDB" id="A0A839HDL2"/>
<dbReference type="EMBL" id="JABVCQ010000021">
    <property type="protein sequence ID" value="MBB1126584.1"/>
    <property type="molecule type" value="Genomic_DNA"/>
</dbReference>
<reference evidence="2 3" key="1">
    <citation type="journal article" date="2020" name="Arch. Microbiol.">
        <title>The genome sequence of the giant phototrophic gammaproteobacterium Thiospirillum jenense gives insight into its physiological properties and phylogenetic relationships.</title>
        <authorList>
            <person name="Imhoff J.F."/>
            <person name="Meyer T.E."/>
            <person name="Kyndt J.A."/>
        </authorList>
    </citation>
    <scope>NUCLEOTIDE SEQUENCE [LARGE SCALE GENOMIC DNA]</scope>
    <source>
        <strain evidence="2 3">DSM 216</strain>
    </source>
</reference>
<accession>A0A839HDL2</accession>
<name>A0A839HDL2_9GAMM</name>
<dbReference type="InterPro" id="IPR043519">
    <property type="entry name" value="NT_sf"/>
</dbReference>
<proteinExistence type="predicted"/>
<organism evidence="2 3">
    <name type="scientific">Thiospirillum jenense</name>
    <dbReference type="NCBI Taxonomy" id="1653858"/>
    <lineage>
        <taxon>Bacteria</taxon>
        <taxon>Pseudomonadati</taxon>
        <taxon>Pseudomonadota</taxon>
        <taxon>Gammaproteobacteria</taxon>
        <taxon>Chromatiales</taxon>
        <taxon>Chromatiaceae</taxon>
        <taxon>Thiospirillum</taxon>
    </lineage>
</organism>
<dbReference type="CDD" id="cd05403">
    <property type="entry name" value="NT_KNTase_like"/>
    <property type="match status" value="1"/>
</dbReference>
<evidence type="ECO:0000313" key="2">
    <source>
        <dbReference type="EMBL" id="MBB1126584.1"/>
    </source>
</evidence>
<sequence length="85" mass="9088">MQHCTTDVAAIRLFGSRLNDQAVGGDVDLLVEFNNPVPTPALLAARIATCAMRVLNGRKVDVLIAAPNLQMSAIHHTALKEGQLL</sequence>
<dbReference type="SUPFAM" id="SSF81301">
    <property type="entry name" value="Nucleotidyltransferase"/>
    <property type="match status" value="1"/>
</dbReference>
<evidence type="ECO:0000259" key="1">
    <source>
        <dbReference type="Pfam" id="PF01909"/>
    </source>
</evidence>
<dbReference type="Gene3D" id="3.30.460.10">
    <property type="entry name" value="Beta Polymerase, domain 2"/>
    <property type="match status" value="1"/>
</dbReference>
<dbReference type="Pfam" id="PF01909">
    <property type="entry name" value="NTP_transf_2"/>
    <property type="match status" value="1"/>
</dbReference>
<evidence type="ECO:0000313" key="3">
    <source>
        <dbReference type="Proteomes" id="UP000548632"/>
    </source>
</evidence>
<comment type="caution">
    <text evidence="2">The sequence shown here is derived from an EMBL/GenBank/DDBJ whole genome shotgun (WGS) entry which is preliminary data.</text>
</comment>